<name>A0A4Z0F9G9_9GAMM</name>
<comment type="similarity">
    <text evidence="6">Belongs to the TVP38/TMEM64 family.</text>
</comment>
<feature type="domain" description="VTT" evidence="7">
    <location>
        <begin position="85"/>
        <end position="199"/>
    </location>
</feature>
<dbReference type="InterPro" id="IPR032816">
    <property type="entry name" value="VTT_dom"/>
</dbReference>
<gene>
    <name evidence="8" type="ORF">E4680_08190</name>
</gene>
<evidence type="ECO:0000256" key="2">
    <source>
        <dbReference type="ARBA" id="ARBA00022475"/>
    </source>
</evidence>
<dbReference type="AlphaFoldDB" id="A0A4Z0F9G9"/>
<dbReference type="PANTHER" id="PTHR12677">
    <property type="entry name" value="GOLGI APPARATUS MEMBRANE PROTEIN TVP38-RELATED"/>
    <property type="match status" value="1"/>
</dbReference>
<evidence type="ECO:0000256" key="5">
    <source>
        <dbReference type="ARBA" id="ARBA00023136"/>
    </source>
</evidence>
<feature type="transmembrane region" description="Helical" evidence="6">
    <location>
        <begin position="88"/>
        <end position="121"/>
    </location>
</feature>
<evidence type="ECO:0000256" key="1">
    <source>
        <dbReference type="ARBA" id="ARBA00004651"/>
    </source>
</evidence>
<dbReference type="InterPro" id="IPR015414">
    <property type="entry name" value="TMEM64"/>
</dbReference>
<dbReference type="Pfam" id="PF09335">
    <property type="entry name" value="VTT_dom"/>
    <property type="match status" value="1"/>
</dbReference>
<proteinExistence type="inferred from homology"/>
<feature type="transmembrane region" description="Helical" evidence="6">
    <location>
        <begin position="18"/>
        <end position="39"/>
    </location>
</feature>
<evidence type="ECO:0000313" key="8">
    <source>
        <dbReference type="EMBL" id="TFZ82451.1"/>
    </source>
</evidence>
<reference evidence="8 9" key="1">
    <citation type="journal article" date="2019" name="ISME J.">
        <title>Candidatus Macondimonas diazotrophica, a novel gammaproteobacterial genus dominating crude-oil-contaminated coastal sediments.</title>
        <authorList>
            <person name="Karthikeyan S."/>
            <person name="Konstantinidis K."/>
        </authorList>
    </citation>
    <scope>NUCLEOTIDE SEQUENCE [LARGE SCALE GENOMIC DNA]</scope>
    <source>
        <strain evidence="8 9">KTK01</strain>
    </source>
</reference>
<evidence type="ECO:0000313" key="9">
    <source>
        <dbReference type="Proteomes" id="UP000297890"/>
    </source>
</evidence>
<evidence type="ECO:0000256" key="6">
    <source>
        <dbReference type="RuleBase" id="RU366058"/>
    </source>
</evidence>
<dbReference type="RefSeq" id="WP_135281926.1">
    <property type="nucleotide sequence ID" value="NZ_SRIO01000009.1"/>
</dbReference>
<organism evidence="8 9">
    <name type="scientific">Candidatus Macondimonas diazotrophica</name>
    <dbReference type="NCBI Taxonomy" id="2305248"/>
    <lineage>
        <taxon>Bacteria</taxon>
        <taxon>Pseudomonadati</taxon>
        <taxon>Pseudomonadota</taxon>
        <taxon>Gammaproteobacteria</taxon>
        <taxon>Chromatiales</taxon>
        <taxon>Ectothiorhodospiraceae</taxon>
        <taxon>Candidatus Macondimonas</taxon>
    </lineage>
</organism>
<evidence type="ECO:0000256" key="4">
    <source>
        <dbReference type="ARBA" id="ARBA00022989"/>
    </source>
</evidence>
<feature type="transmembrane region" description="Helical" evidence="6">
    <location>
        <begin position="219"/>
        <end position="236"/>
    </location>
</feature>
<dbReference type="PANTHER" id="PTHR12677:SF59">
    <property type="entry name" value="GOLGI APPARATUS MEMBRANE PROTEIN TVP38-RELATED"/>
    <property type="match status" value="1"/>
</dbReference>
<dbReference type="EMBL" id="SRIO01000009">
    <property type="protein sequence ID" value="TFZ82451.1"/>
    <property type="molecule type" value="Genomic_DNA"/>
</dbReference>
<comment type="caution">
    <text evidence="8">The sequence shown here is derived from an EMBL/GenBank/DDBJ whole genome shotgun (WGS) entry which is preliminary data.</text>
</comment>
<comment type="subcellular location">
    <subcellularLocation>
        <location evidence="1 6">Cell membrane</location>
        <topology evidence="1 6">Multi-pass membrane protein</topology>
    </subcellularLocation>
</comment>
<keyword evidence="9" id="KW-1185">Reference proteome</keyword>
<keyword evidence="2 6" id="KW-1003">Cell membrane</keyword>
<keyword evidence="3 6" id="KW-0812">Transmembrane</keyword>
<sequence>MTVSPTDPHDENAPKENWWLRALIGLMLLALMAWAYYMLDLGRYVDRQQIGAHLTVLRLWRAEAGILGMIEFAAAGVAFIVLNVPCALIVLAAAALYGALGGIFLGVLSLNIATILIYLIGRHFGRAAVMRVFGRAMHPVERHFSNRGLISVIHLRLLFFALPPVNWFLAVMNLRLRDLALGTLIGSLPKIVVYAWLGDVLIDKLAYHPDQLHWYSPEVLTPMLAGIVLSLLLRVVDRFWISPRAEQA</sequence>
<keyword evidence="5 6" id="KW-0472">Membrane</keyword>
<protein>
    <recommendedName>
        <fullName evidence="6">TVP38/TMEM64 family membrane protein</fullName>
    </recommendedName>
</protein>
<dbReference type="OrthoDB" id="9814092at2"/>
<comment type="caution">
    <text evidence="6">Lacks conserved residue(s) required for the propagation of feature annotation.</text>
</comment>
<evidence type="ECO:0000256" key="3">
    <source>
        <dbReference type="ARBA" id="ARBA00022692"/>
    </source>
</evidence>
<dbReference type="Proteomes" id="UP000297890">
    <property type="component" value="Unassembled WGS sequence"/>
</dbReference>
<dbReference type="GO" id="GO:0005886">
    <property type="term" value="C:plasma membrane"/>
    <property type="evidence" value="ECO:0007669"/>
    <property type="project" value="UniProtKB-SubCell"/>
</dbReference>
<keyword evidence="4 6" id="KW-1133">Transmembrane helix</keyword>
<evidence type="ECO:0000259" key="7">
    <source>
        <dbReference type="Pfam" id="PF09335"/>
    </source>
</evidence>
<accession>A0A4Z0F9G9</accession>